<dbReference type="Gene3D" id="3.30.450.40">
    <property type="match status" value="1"/>
</dbReference>
<reference evidence="1 2" key="1">
    <citation type="submission" date="2023-03" db="EMBL/GenBank/DDBJ databases">
        <title>Complete genome sequence of Tepidibacter sp. SWIR-1, isolated from a deep-sea hydrothermal vent.</title>
        <authorList>
            <person name="Li X."/>
        </authorList>
    </citation>
    <scope>NUCLEOTIDE SEQUENCE [LARGE SCALE GENOMIC DNA]</scope>
    <source>
        <strain evidence="1 2">SWIR-1</strain>
    </source>
</reference>
<dbReference type="Proteomes" id="UP001222800">
    <property type="component" value="Chromosome"/>
</dbReference>
<dbReference type="InterPro" id="IPR029016">
    <property type="entry name" value="GAF-like_dom_sf"/>
</dbReference>
<dbReference type="SUPFAM" id="SSF55781">
    <property type="entry name" value="GAF domain-like"/>
    <property type="match status" value="1"/>
</dbReference>
<protein>
    <submittedName>
        <fullName evidence="1">GAF domain-containing protein</fullName>
    </submittedName>
</protein>
<keyword evidence="2" id="KW-1185">Reference proteome</keyword>
<accession>A0ABY8ECH1</accession>
<dbReference type="RefSeq" id="WP_277731212.1">
    <property type="nucleotide sequence ID" value="NZ_CP120733.1"/>
</dbReference>
<dbReference type="EMBL" id="CP120733">
    <property type="protein sequence ID" value="WFD09289.1"/>
    <property type="molecule type" value="Genomic_DNA"/>
</dbReference>
<name>A0ABY8ECH1_9FIRM</name>
<sequence>MVKKLEELCTKLYEITKIEDIGYHQISNGKLNPIYKMNTSQLSAEKWKEVHSQKTVYVKNDPVLTEIVSTKKAIVMSDIDDADEVTKNTYSLFGINSIFVIPSIKNDGVDGIVVIASIGTPHNFTDEEVSQCIKLVDKYL</sequence>
<organism evidence="1 2">
    <name type="scientific">Tepidibacter hydrothermalis</name>
    <dbReference type="NCBI Taxonomy" id="3036126"/>
    <lineage>
        <taxon>Bacteria</taxon>
        <taxon>Bacillati</taxon>
        <taxon>Bacillota</taxon>
        <taxon>Clostridia</taxon>
        <taxon>Peptostreptococcales</taxon>
        <taxon>Peptostreptococcaceae</taxon>
        <taxon>Tepidibacter</taxon>
    </lineage>
</organism>
<proteinExistence type="predicted"/>
<evidence type="ECO:0000313" key="1">
    <source>
        <dbReference type="EMBL" id="WFD09289.1"/>
    </source>
</evidence>
<evidence type="ECO:0000313" key="2">
    <source>
        <dbReference type="Proteomes" id="UP001222800"/>
    </source>
</evidence>
<gene>
    <name evidence="1" type="ORF">P4S50_12940</name>
</gene>